<protein>
    <submittedName>
        <fullName evidence="2">Uncharacterized protein</fullName>
    </submittedName>
</protein>
<dbReference type="EMBL" id="JAAEDH010000013">
    <property type="protein sequence ID" value="MBR0655933.1"/>
    <property type="molecule type" value="Genomic_DNA"/>
</dbReference>
<comment type="caution">
    <text evidence="2">The sequence shown here is derived from an EMBL/GenBank/DDBJ whole genome shotgun (WGS) entry which is preliminary data.</text>
</comment>
<gene>
    <name evidence="2" type="ORF">GXW79_12695</name>
</gene>
<evidence type="ECO:0000256" key="1">
    <source>
        <dbReference type="SAM" id="MobiDB-lite"/>
    </source>
</evidence>
<dbReference type="AlphaFoldDB" id="A0AAF1KPG8"/>
<reference evidence="2" key="1">
    <citation type="submission" date="2020-01" db="EMBL/GenBank/DDBJ databases">
        <authorList>
            <person name="Rat A."/>
        </authorList>
    </citation>
    <scope>NUCLEOTIDE SEQUENCE</scope>
    <source>
        <strain evidence="2">LMG 28251</strain>
    </source>
</reference>
<feature type="region of interest" description="Disordered" evidence="1">
    <location>
        <begin position="1"/>
        <end position="20"/>
    </location>
</feature>
<name>A0AAF1KPG8_9PROT</name>
<proteinExistence type="predicted"/>
<evidence type="ECO:0000313" key="2">
    <source>
        <dbReference type="EMBL" id="MBR0655933.1"/>
    </source>
</evidence>
<feature type="compositionally biased region" description="Low complexity" evidence="1">
    <location>
        <begin position="11"/>
        <end position="20"/>
    </location>
</feature>
<dbReference type="RefSeq" id="WP_211874774.1">
    <property type="nucleotide sequence ID" value="NZ_JAAEDH010000013.1"/>
</dbReference>
<evidence type="ECO:0000313" key="3">
    <source>
        <dbReference type="Proteomes" id="UP001196068"/>
    </source>
</evidence>
<sequence>MAQTEKTRTKAAPPAGERAAIAIVEPPAMPLTYGSWMELGLAARQLMAASQPVVAAAAPARRRRQASVQT</sequence>
<keyword evidence="3" id="KW-1185">Reference proteome</keyword>
<reference evidence="2" key="2">
    <citation type="journal article" date="2021" name="Syst. Appl. Microbiol.">
        <title>Roseomonas hellenica sp. nov., isolated from roots of wild-growing Alkanna tinctoria.</title>
        <authorList>
            <person name="Rat A."/>
            <person name="Naranjo H.D."/>
            <person name="Lebbe L."/>
            <person name="Cnockaert M."/>
            <person name="Krigas N."/>
            <person name="Grigoriadou K."/>
            <person name="Maloupa E."/>
            <person name="Willems A."/>
        </authorList>
    </citation>
    <scope>NUCLEOTIDE SEQUENCE</scope>
    <source>
        <strain evidence="2">LMG 28251</strain>
    </source>
</reference>
<accession>A0AAF1KPG8</accession>
<dbReference type="Proteomes" id="UP001196068">
    <property type="component" value="Unassembled WGS sequence"/>
</dbReference>
<organism evidence="2 3">
    <name type="scientific">Plastoroseomonas arctica</name>
    <dbReference type="NCBI Taxonomy" id="1509237"/>
    <lineage>
        <taxon>Bacteria</taxon>
        <taxon>Pseudomonadati</taxon>
        <taxon>Pseudomonadota</taxon>
        <taxon>Alphaproteobacteria</taxon>
        <taxon>Acetobacterales</taxon>
        <taxon>Acetobacteraceae</taxon>
        <taxon>Plastoroseomonas</taxon>
    </lineage>
</organism>